<feature type="signal peptide" evidence="1">
    <location>
        <begin position="1"/>
        <end position="22"/>
    </location>
</feature>
<dbReference type="EMBL" id="BOOQ01000026">
    <property type="protein sequence ID" value="GII47655.1"/>
    <property type="molecule type" value="Genomic_DNA"/>
</dbReference>
<dbReference type="AlphaFoldDB" id="A0A8J3V0B0"/>
<dbReference type="Proteomes" id="UP000644610">
    <property type="component" value="Unassembled WGS sequence"/>
</dbReference>
<organism evidence="2 3">
    <name type="scientific">Planotetraspora silvatica</name>
    <dbReference type="NCBI Taxonomy" id="234614"/>
    <lineage>
        <taxon>Bacteria</taxon>
        <taxon>Bacillati</taxon>
        <taxon>Actinomycetota</taxon>
        <taxon>Actinomycetes</taxon>
        <taxon>Streptosporangiales</taxon>
        <taxon>Streptosporangiaceae</taxon>
        <taxon>Planotetraspora</taxon>
    </lineage>
</organism>
<feature type="chain" id="PRO_5039365147" description="Lipoprotein" evidence="1">
    <location>
        <begin position="23"/>
        <end position="299"/>
    </location>
</feature>
<dbReference type="PROSITE" id="PS51257">
    <property type="entry name" value="PROKAR_LIPOPROTEIN"/>
    <property type="match status" value="1"/>
</dbReference>
<sequence length="299" mass="32999">MTRRFTAVAALLLVALSGCGSAAAERAVARPGTPADGARQMEAIRGDCMREKGFRYVPYVPPPRRKTAAEVEEEAGDYQAMKRFRQKNGYGVFAFYVYPQEYGNPMVPPDRPLPPDPDPNHKLIASLSKTQFRAYQEADQECLVRAVKTVVGKDVKSIGDQVDQANTRAAQLKSHALDGDPLLAGRAAAMATCLEDRGYRIGSTRPTAMADRGRAVLEAIKKPMGTRIPEDVRMEMDQPEGALFEPDLSVGQARPYLAEEITDALDDLECGRDFYTVYEPRRTAIEARAYTEFGLYGLL</sequence>
<keyword evidence="1" id="KW-0732">Signal</keyword>
<reference evidence="2" key="1">
    <citation type="submission" date="2021-01" db="EMBL/GenBank/DDBJ databases">
        <title>Whole genome shotgun sequence of Planotetraspora silvatica NBRC 100141.</title>
        <authorList>
            <person name="Komaki H."/>
            <person name="Tamura T."/>
        </authorList>
    </citation>
    <scope>NUCLEOTIDE SEQUENCE</scope>
    <source>
        <strain evidence="2">NBRC 100141</strain>
    </source>
</reference>
<accession>A0A8J3V0B0</accession>
<dbReference type="RefSeq" id="WP_203976365.1">
    <property type="nucleotide sequence ID" value="NZ_BAAAKY010000050.1"/>
</dbReference>
<protein>
    <recommendedName>
        <fullName evidence="4">Lipoprotein</fullName>
    </recommendedName>
</protein>
<gene>
    <name evidence="2" type="ORF">Psi02_40790</name>
</gene>
<proteinExistence type="predicted"/>
<evidence type="ECO:0000313" key="2">
    <source>
        <dbReference type="EMBL" id="GII47655.1"/>
    </source>
</evidence>
<evidence type="ECO:0000313" key="3">
    <source>
        <dbReference type="Proteomes" id="UP000644610"/>
    </source>
</evidence>
<evidence type="ECO:0008006" key="4">
    <source>
        <dbReference type="Google" id="ProtNLM"/>
    </source>
</evidence>
<comment type="caution">
    <text evidence="2">The sequence shown here is derived from an EMBL/GenBank/DDBJ whole genome shotgun (WGS) entry which is preliminary data.</text>
</comment>
<name>A0A8J3V0B0_9ACTN</name>
<evidence type="ECO:0000256" key="1">
    <source>
        <dbReference type="SAM" id="SignalP"/>
    </source>
</evidence>
<keyword evidence="3" id="KW-1185">Reference proteome</keyword>